<dbReference type="InterPro" id="IPR050189">
    <property type="entry name" value="MFS_Efflux_Transporters"/>
</dbReference>
<evidence type="ECO:0000256" key="1">
    <source>
        <dbReference type="ARBA" id="ARBA00004651"/>
    </source>
</evidence>
<feature type="transmembrane region" description="Helical" evidence="6">
    <location>
        <begin position="112"/>
        <end position="133"/>
    </location>
</feature>
<feature type="transmembrane region" description="Helical" evidence="6">
    <location>
        <begin position="261"/>
        <end position="279"/>
    </location>
</feature>
<keyword evidence="9" id="KW-1185">Reference proteome</keyword>
<dbReference type="Gene3D" id="1.20.1250.20">
    <property type="entry name" value="MFS general substrate transporter like domains"/>
    <property type="match status" value="1"/>
</dbReference>
<feature type="transmembrane region" description="Helical" evidence="6">
    <location>
        <begin position="355"/>
        <end position="375"/>
    </location>
</feature>
<dbReference type="PANTHER" id="PTHR43124">
    <property type="entry name" value="PURINE EFFLUX PUMP PBUE"/>
    <property type="match status" value="1"/>
</dbReference>
<feature type="transmembrane region" description="Helical" evidence="6">
    <location>
        <begin position="57"/>
        <end position="79"/>
    </location>
</feature>
<dbReference type="SUPFAM" id="SSF103473">
    <property type="entry name" value="MFS general substrate transporter"/>
    <property type="match status" value="1"/>
</dbReference>
<dbReference type="OrthoDB" id="9812221at2"/>
<sequence>MQVSDIQKKPEALLPRQEKYLVFTLAGIQFSHILDFMVMMPLGPVLVASLGIGTGEFALLVAIYTLAAAVSGLVAATFIDFFERKGMLLTLFALFIVATLSCALAPDYQTLLLTRALAGVFGGVLSAMLQTLIGDLIPFERRGRASGTVMSGTAAATVLGVPGALLLTNALGWQSVFVAIAVVALVFLLLAMRTIPAIQGAQQANRQWRHAIGNMRAVLSNRNHWTALLFMFLGAFSTFTIIPYLTLYLTGNVGLSMEQMPVVYVLGGLASFFGARWVGARTDRLGKVQTYRLVALFSIVPILLQTNLPPLAMGWVLLCSTLFFTLGTGRAVPAMAITVSAVLPPQRGTFMSLNAALQQLACGAAAFLGGVIISQDSTGVISGYGMAGWLAVGLTVFTMILAGKIQMHSKPVGAIKTHAEQPVQGARHGA</sequence>
<keyword evidence="2" id="KW-1003">Cell membrane</keyword>
<protein>
    <submittedName>
        <fullName evidence="8">Predicted arabinose efflux permease, MFS family</fullName>
    </submittedName>
</protein>
<evidence type="ECO:0000256" key="3">
    <source>
        <dbReference type="ARBA" id="ARBA00022692"/>
    </source>
</evidence>
<dbReference type="InterPro" id="IPR020846">
    <property type="entry name" value="MFS_dom"/>
</dbReference>
<dbReference type="GO" id="GO:0005886">
    <property type="term" value="C:plasma membrane"/>
    <property type="evidence" value="ECO:0007669"/>
    <property type="project" value="UniProtKB-SubCell"/>
</dbReference>
<accession>A0A238YXV6</accession>
<dbReference type="CDD" id="cd17324">
    <property type="entry name" value="MFS_NepI_like"/>
    <property type="match status" value="1"/>
</dbReference>
<evidence type="ECO:0000256" key="2">
    <source>
        <dbReference type="ARBA" id="ARBA00022475"/>
    </source>
</evidence>
<reference evidence="9" key="1">
    <citation type="submission" date="2017-06" db="EMBL/GenBank/DDBJ databases">
        <authorList>
            <person name="Varghese N."/>
            <person name="Submissions S."/>
        </authorList>
    </citation>
    <scope>NUCLEOTIDE SEQUENCE [LARGE SCALE GENOMIC DNA]</scope>
    <source>
        <strain evidence="9">Ca-68</strain>
    </source>
</reference>
<proteinExistence type="predicted"/>
<dbReference type="Proteomes" id="UP000198305">
    <property type="component" value="Unassembled WGS sequence"/>
</dbReference>
<evidence type="ECO:0000313" key="8">
    <source>
        <dbReference type="EMBL" id="SNR75917.1"/>
    </source>
</evidence>
<dbReference type="RefSeq" id="WP_089375048.1">
    <property type="nucleotide sequence ID" value="NZ_FZOA01000003.1"/>
</dbReference>
<dbReference type="InterPro" id="IPR036259">
    <property type="entry name" value="MFS_trans_sf"/>
</dbReference>
<keyword evidence="4 6" id="KW-1133">Transmembrane helix</keyword>
<evidence type="ECO:0000256" key="4">
    <source>
        <dbReference type="ARBA" id="ARBA00022989"/>
    </source>
</evidence>
<keyword evidence="3 6" id="KW-0812">Transmembrane</keyword>
<dbReference type="AlphaFoldDB" id="A0A238YXV6"/>
<feature type="transmembrane region" description="Helical" evidence="6">
    <location>
        <begin position="291"/>
        <end position="308"/>
    </location>
</feature>
<evidence type="ECO:0000256" key="5">
    <source>
        <dbReference type="ARBA" id="ARBA00023136"/>
    </source>
</evidence>
<keyword evidence="5 6" id="KW-0472">Membrane</keyword>
<feature type="transmembrane region" description="Helical" evidence="6">
    <location>
        <begin position="86"/>
        <end position="106"/>
    </location>
</feature>
<evidence type="ECO:0000259" key="7">
    <source>
        <dbReference type="PROSITE" id="PS50850"/>
    </source>
</evidence>
<organism evidence="8 9">
    <name type="scientific">Methylobacillus rhizosphaerae</name>
    <dbReference type="NCBI Taxonomy" id="551994"/>
    <lineage>
        <taxon>Bacteria</taxon>
        <taxon>Pseudomonadati</taxon>
        <taxon>Pseudomonadota</taxon>
        <taxon>Betaproteobacteria</taxon>
        <taxon>Nitrosomonadales</taxon>
        <taxon>Methylophilaceae</taxon>
        <taxon>Methylobacillus</taxon>
    </lineage>
</organism>
<evidence type="ECO:0000313" key="9">
    <source>
        <dbReference type="Proteomes" id="UP000198305"/>
    </source>
</evidence>
<feature type="transmembrane region" description="Helical" evidence="6">
    <location>
        <begin position="381"/>
        <end position="402"/>
    </location>
</feature>
<dbReference type="PANTHER" id="PTHR43124:SF3">
    <property type="entry name" value="CHLORAMPHENICOL EFFLUX PUMP RV0191"/>
    <property type="match status" value="1"/>
</dbReference>
<feature type="transmembrane region" description="Helical" evidence="6">
    <location>
        <begin position="145"/>
        <end position="165"/>
    </location>
</feature>
<dbReference type="Pfam" id="PF07690">
    <property type="entry name" value="MFS_1"/>
    <property type="match status" value="1"/>
</dbReference>
<evidence type="ECO:0000256" key="6">
    <source>
        <dbReference type="SAM" id="Phobius"/>
    </source>
</evidence>
<dbReference type="PROSITE" id="PS50850">
    <property type="entry name" value="MFS"/>
    <property type="match status" value="1"/>
</dbReference>
<comment type="subcellular location">
    <subcellularLocation>
        <location evidence="1">Cell membrane</location>
        <topology evidence="1">Multi-pass membrane protein</topology>
    </subcellularLocation>
</comment>
<feature type="domain" description="Major facilitator superfamily (MFS) profile" evidence="7">
    <location>
        <begin position="21"/>
        <end position="410"/>
    </location>
</feature>
<feature type="transmembrane region" description="Helical" evidence="6">
    <location>
        <begin position="171"/>
        <end position="192"/>
    </location>
</feature>
<name>A0A238YXV6_9PROT</name>
<feature type="transmembrane region" description="Helical" evidence="6">
    <location>
        <begin position="20"/>
        <end position="42"/>
    </location>
</feature>
<dbReference type="InterPro" id="IPR011701">
    <property type="entry name" value="MFS"/>
</dbReference>
<dbReference type="EMBL" id="FZOA01000003">
    <property type="protein sequence ID" value="SNR75917.1"/>
    <property type="molecule type" value="Genomic_DNA"/>
</dbReference>
<feature type="transmembrane region" description="Helical" evidence="6">
    <location>
        <begin position="225"/>
        <end position="249"/>
    </location>
</feature>
<dbReference type="GO" id="GO:0022857">
    <property type="term" value="F:transmembrane transporter activity"/>
    <property type="evidence" value="ECO:0007669"/>
    <property type="project" value="InterPro"/>
</dbReference>
<gene>
    <name evidence="8" type="ORF">SAMN05192560_0925</name>
</gene>